<gene>
    <name evidence="2" type="ORF">BE17_42845</name>
</gene>
<evidence type="ECO:0000313" key="2">
    <source>
        <dbReference type="EMBL" id="KYF89201.1"/>
    </source>
</evidence>
<keyword evidence="1" id="KW-0812">Transmembrane</keyword>
<evidence type="ECO:0000313" key="3">
    <source>
        <dbReference type="Proteomes" id="UP000075635"/>
    </source>
</evidence>
<dbReference type="Proteomes" id="UP000075635">
    <property type="component" value="Unassembled WGS sequence"/>
</dbReference>
<accession>A0A150S9V9</accession>
<protein>
    <submittedName>
        <fullName evidence="2">Uncharacterized protein</fullName>
    </submittedName>
</protein>
<feature type="transmembrane region" description="Helical" evidence="1">
    <location>
        <begin position="100"/>
        <end position="121"/>
    </location>
</feature>
<dbReference type="AlphaFoldDB" id="A0A150S9V9"/>
<organism evidence="2 3">
    <name type="scientific">Sorangium cellulosum</name>
    <name type="common">Polyangium cellulosum</name>
    <dbReference type="NCBI Taxonomy" id="56"/>
    <lineage>
        <taxon>Bacteria</taxon>
        <taxon>Pseudomonadati</taxon>
        <taxon>Myxococcota</taxon>
        <taxon>Polyangia</taxon>
        <taxon>Polyangiales</taxon>
        <taxon>Polyangiaceae</taxon>
        <taxon>Sorangium</taxon>
    </lineage>
</organism>
<evidence type="ECO:0000256" key="1">
    <source>
        <dbReference type="SAM" id="Phobius"/>
    </source>
</evidence>
<name>A0A150S9V9_SORCE</name>
<comment type="caution">
    <text evidence="2">The sequence shown here is derived from an EMBL/GenBank/DDBJ whole genome shotgun (WGS) entry which is preliminary data.</text>
</comment>
<sequence length="221" mass="22907">MTLTLAALVLIAPVCAYIALRVSGRRAWGIVQDGHVSQGAGVYRSVAVPTWKRGSPPFVVRAASFSSLLLGQMVVPGGLAALLGLLLLLESFGKTWREPLLLLGVLILSAPTGLAVGVKLLSAGQAMARRAPGAIASTRLAARWAIRHNLALSAGLALVPFLDPAFEPPQIVLLAFCYGYVAVSLAHALLLRRAARALEAYDAAQEADPAPADPASSASSA</sequence>
<feature type="transmembrane region" description="Helical" evidence="1">
    <location>
        <begin position="171"/>
        <end position="191"/>
    </location>
</feature>
<reference evidence="2 3" key="1">
    <citation type="submission" date="2014-02" db="EMBL/GenBank/DDBJ databases">
        <title>The small core and large imbalanced accessory genome model reveals a collaborative survival strategy of Sorangium cellulosum strains in nature.</title>
        <authorList>
            <person name="Han K."/>
            <person name="Peng R."/>
            <person name="Blom J."/>
            <person name="Li Y.-Z."/>
        </authorList>
    </citation>
    <scope>NUCLEOTIDE SEQUENCE [LARGE SCALE GENOMIC DNA]</scope>
    <source>
        <strain evidence="2 3">So0011-07</strain>
    </source>
</reference>
<keyword evidence="1" id="KW-0472">Membrane</keyword>
<feature type="transmembrane region" description="Helical" evidence="1">
    <location>
        <begin position="65"/>
        <end position="88"/>
    </location>
</feature>
<proteinExistence type="predicted"/>
<dbReference type="EMBL" id="JEMB01001250">
    <property type="protein sequence ID" value="KYF89201.1"/>
    <property type="molecule type" value="Genomic_DNA"/>
</dbReference>
<keyword evidence="1" id="KW-1133">Transmembrane helix</keyword>